<organism evidence="1 2">
    <name type="scientific">Musa troglodytarum</name>
    <name type="common">fe'i banana</name>
    <dbReference type="NCBI Taxonomy" id="320322"/>
    <lineage>
        <taxon>Eukaryota</taxon>
        <taxon>Viridiplantae</taxon>
        <taxon>Streptophyta</taxon>
        <taxon>Embryophyta</taxon>
        <taxon>Tracheophyta</taxon>
        <taxon>Spermatophyta</taxon>
        <taxon>Magnoliopsida</taxon>
        <taxon>Liliopsida</taxon>
        <taxon>Zingiberales</taxon>
        <taxon>Musaceae</taxon>
        <taxon>Musa</taxon>
    </lineage>
</organism>
<gene>
    <name evidence="1" type="ORF">MUK42_04078</name>
</gene>
<accession>A0A9E7JT05</accession>
<name>A0A9E7JT05_9LILI</name>
<keyword evidence="2" id="KW-1185">Reference proteome</keyword>
<dbReference type="EMBL" id="CP097505">
    <property type="protein sequence ID" value="URD93137.1"/>
    <property type="molecule type" value="Genomic_DNA"/>
</dbReference>
<sequence>MSALGFLQPGALFSFAPFSSRRPSSPRFFPPPPPLAAFPIEPSPLLTRKVFAFPSASISPARVACRRAFDSLPIGSVGNGFLGSVASISNFHLLRPFFPLLPVFPRDIHNARSHNIFSGMLIRGSPLLWIRFPSNPSSRGRCRFLLSLGLSSSSDSSWLVALVVMEHKGTAHRRRISEFLLPQMYPLLFLHVVHYLICQRIGAQKPVSIPVISHHDPHLRLVPEFETFTLALVKKFI</sequence>
<proteinExistence type="predicted"/>
<evidence type="ECO:0000313" key="2">
    <source>
        <dbReference type="Proteomes" id="UP001055439"/>
    </source>
</evidence>
<dbReference type="OrthoDB" id="10486747at2759"/>
<protein>
    <submittedName>
        <fullName evidence="1">Uncharacterized protein</fullName>
    </submittedName>
</protein>
<evidence type="ECO:0000313" key="1">
    <source>
        <dbReference type="EMBL" id="URD93137.1"/>
    </source>
</evidence>
<reference evidence="1" key="1">
    <citation type="submission" date="2022-05" db="EMBL/GenBank/DDBJ databases">
        <title>The Musa troglodytarum L. genome provides insights into the mechanism of non-climacteric behaviour and enrichment of carotenoids.</title>
        <authorList>
            <person name="Wang J."/>
        </authorList>
    </citation>
    <scope>NUCLEOTIDE SEQUENCE</scope>
    <source>
        <tissue evidence="1">Leaf</tissue>
    </source>
</reference>
<dbReference type="AlphaFoldDB" id="A0A9E7JT05"/>
<dbReference type="Proteomes" id="UP001055439">
    <property type="component" value="Chromosome 3"/>
</dbReference>